<dbReference type="GeneID" id="78777008"/>
<comment type="caution">
    <text evidence="2">The sequence shown here is derived from an EMBL/GenBank/DDBJ whole genome shotgun (WGS) entry which is preliminary data.</text>
</comment>
<organism evidence="2 3">
    <name type="scientific">Caenorhabditis remanei</name>
    <name type="common">Caenorhabditis vulgaris</name>
    <dbReference type="NCBI Taxonomy" id="31234"/>
    <lineage>
        <taxon>Eukaryota</taxon>
        <taxon>Metazoa</taxon>
        <taxon>Ecdysozoa</taxon>
        <taxon>Nematoda</taxon>
        <taxon>Chromadorea</taxon>
        <taxon>Rhabditida</taxon>
        <taxon>Rhabditina</taxon>
        <taxon>Rhabditomorpha</taxon>
        <taxon>Rhabditoidea</taxon>
        <taxon>Rhabditidae</taxon>
        <taxon>Peloderinae</taxon>
        <taxon>Caenorhabditis</taxon>
    </lineage>
</organism>
<feature type="region of interest" description="Disordered" evidence="1">
    <location>
        <begin position="97"/>
        <end position="128"/>
    </location>
</feature>
<dbReference type="PANTHER" id="PTHR21447">
    <property type="entry name" value="RING-TYPE DOMAIN-CONTAINING PROTEIN-RELATED"/>
    <property type="match status" value="1"/>
</dbReference>
<evidence type="ECO:0000256" key="1">
    <source>
        <dbReference type="SAM" id="MobiDB-lite"/>
    </source>
</evidence>
<dbReference type="GO" id="GO:0045121">
    <property type="term" value="C:membrane raft"/>
    <property type="evidence" value="ECO:0007669"/>
    <property type="project" value="TreeGrafter"/>
</dbReference>
<gene>
    <name evidence="2" type="ORF">GCK72_020771</name>
</gene>
<evidence type="ECO:0000313" key="2">
    <source>
        <dbReference type="EMBL" id="KAF1754211.1"/>
    </source>
</evidence>
<dbReference type="AlphaFoldDB" id="A0A6A5GHY6"/>
<accession>A0A6A5GHY6</accession>
<sequence>MPTLSVENLKETLKLFNLDKCFGDISKYAERCIQSQKQENPGSTNMPIAITRCQFNAIARKLPKILKFIHAQGACSRMFITGCELCDGRLLDVVSEESDESEEELKEEITEISEEEKVEESQKTSLIR</sequence>
<dbReference type="EMBL" id="WUAV01000005">
    <property type="protein sequence ID" value="KAF1754211.1"/>
    <property type="molecule type" value="Genomic_DNA"/>
</dbReference>
<feature type="compositionally biased region" description="Acidic residues" evidence="1">
    <location>
        <begin position="97"/>
        <end position="118"/>
    </location>
</feature>
<dbReference type="KEGG" id="crq:GCK72_020771"/>
<name>A0A6A5GHY6_CAERE</name>
<reference evidence="2 3" key="1">
    <citation type="submission" date="2019-12" db="EMBL/GenBank/DDBJ databases">
        <title>Chromosome-level assembly of the Caenorhabditis remanei genome.</title>
        <authorList>
            <person name="Teterina A.A."/>
            <person name="Willis J.H."/>
            <person name="Phillips P.C."/>
        </authorList>
    </citation>
    <scope>NUCLEOTIDE SEQUENCE [LARGE SCALE GENOMIC DNA]</scope>
    <source>
        <strain evidence="2 3">PX506</strain>
        <tissue evidence="2">Whole organism</tissue>
    </source>
</reference>
<protein>
    <submittedName>
        <fullName evidence="2">Uncharacterized protein</fullName>
    </submittedName>
</protein>
<dbReference type="CTD" id="78777008"/>
<dbReference type="Proteomes" id="UP000483820">
    <property type="component" value="Chromosome V"/>
</dbReference>
<proteinExistence type="predicted"/>
<dbReference type="GO" id="GO:0045087">
    <property type="term" value="P:innate immune response"/>
    <property type="evidence" value="ECO:0007669"/>
    <property type="project" value="TreeGrafter"/>
</dbReference>
<dbReference type="RefSeq" id="XP_053582700.1">
    <property type="nucleotide sequence ID" value="XM_053733787.1"/>
</dbReference>
<evidence type="ECO:0000313" key="3">
    <source>
        <dbReference type="Proteomes" id="UP000483820"/>
    </source>
</evidence>
<dbReference type="PANTHER" id="PTHR21447:SF11">
    <property type="entry name" value="RING-TYPE DOMAIN-CONTAINING PROTEIN"/>
    <property type="match status" value="1"/>
</dbReference>